<dbReference type="GO" id="GO:0006508">
    <property type="term" value="P:proteolysis"/>
    <property type="evidence" value="ECO:0007669"/>
    <property type="project" value="UniProtKB-KW"/>
</dbReference>
<keyword evidence="3" id="KW-0720">Serine protease</keyword>
<dbReference type="Gene3D" id="3.40.50.200">
    <property type="entry name" value="Peptidase S8/S53 domain"/>
    <property type="match status" value="1"/>
</dbReference>
<keyword evidence="1" id="KW-0645">Protease</keyword>
<dbReference type="EMBL" id="SJPN01000009">
    <property type="protein sequence ID" value="TWT93352.1"/>
    <property type="molecule type" value="Genomic_DNA"/>
</dbReference>
<evidence type="ECO:0000313" key="6">
    <source>
        <dbReference type="EMBL" id="TWT93352.1"/>
    </source>
</evidence>
<keyword evidence="2" id="KW-0378">Hydrolase</keyword>
<feature type="domain" description="Peptidase S8/S53" evidence="5">
    <location>
        <begin position="274"/>
        <end position="603"/>
    </location>
</feature>
<dbReference type="InterPro" id="IPR036852">
    <property type="entry name" value="Peptidase_S8/S53_dom_sf"/>
</dbReference>
<evidence type="ECO:0000256" key="3">
    <source>
        <dbReference type="ARBA" id="ARBA00022825"/>
    </source>
</evidence>
<dbReference type="InterPro" id="IPR034074">
    <property type="entry name" value="Y4bN_pept_dom"/>
</dbReference>
<dbReference type="CDD" id="cd04847">
    <property type="entry name" value="Peptidases_S8_Subtilisin_like_2"/>
    <property type="match status" value="1"/>
</dbReference>
<evidence type="ECO:0000259" key="5">
    <source>
        <dbReference type="Pfam" id="PF00082"/>
    </source>
</evidence>
<dbReference type="PRINTS" id="PR00723">
    <property type="entry name" value="SUBTILISIN"/>
</dbReference>
<sequence length="689" mass="76196">MADFPHFVLKETRTSLAYTSTIRGGDKKNSPPRPERKTHADQLLDALEKAEKKATASQAAEPAREGLQFIPMVFDQSSDFDLEIRQLENTSPGTRIVSAKERDGKKEYLVAVPNSEVSKFADKFRDYRDKETKKKQTPLNEKLASSIETIDSAELEDYWTDASENLPHADEEMWWEIWLSTAETDDDLAAWFRRVAANENVVTSPQQVAFPDRLVILGFTSLNGWRNFPGLLNHLTELRKANIVAGEFTKLPPSGQAEYINNLISRTTFAAVSAVRICVLDTGVNRGHPLLEQSLSSADTQAWEADWGSSDHDGHGTEMAGVCLYGQLRDYLYGDEPLELAHRLESVKILPPAGQNDPPDYGPITVGSMSLAEIASPSASRIFCMAVTAAGDDQWRPTLWSAAIDQAASGANDETRRLLIVSAGNLREDIGKNYPHENYVSSIEDPSQSWNALTVGGYTKLAWMQEEGLEGYAPIAKSGLLSPSSRTSLCWGDIPWPYKPDVVFEGGNYASDSSGFITNADDLNLLTTRSTADSDALLGTTGDTSAATAQAANMSAILQAEYPDFWPETIRGLVVHSAEWTSQMLDEFPTAQRKQRLRVYGMGVPNLGRARRSANGFATMVIQDRLQPFSFGSSDNSANEMHLHDLPLPREVLEDLGSTHIKMRVTLSYFIEPNPPRRGYVAQYQYASH</sequence>
<evidence type="ECO:0000256" key="4">
    <source>
        <dbReference type="SAM" id="MobiDB-lite"/>
    </source>
</evidence>
<evidence type="ECO:0000256" key="1">
    <source>
        <dbReference type="ARBA" id="ARBA00022670"/>
    </source>
</evidence>
<dbReference type="InterPro" id="IPR023827">
    <property type="entry name" value="Peptidase_S8_Asp-AS"/>
</dbReference>
<comment type="caution">
    <text evidence="6">The sequence shown here is derived from an EMBL/GenBank/DDBJ whole genome shotgun (WGS) entry which is preliminary data.</text>
</comment>
<proteinExistence type="predicted"/>
<dbReference type="AlphaFoldDB" id="A0A5C6A0J4"/>
<protein>
    <recommendedName>
        <fullName evidence="5">Peptidase S8/S53 domain-containing protein</fullName>
    </recommendedName>
</protein>
<dbReference type="Pfam" id="PF00082">
    <property type="entry name" value="Peptidase_S8"/>
    <property type="match status" value="1"/>
</dbReference>
<evidence type="ECO:0000256" key="2">
    <source>
        <dbReference type="ARBA" id="ARBA00022801"/>
    </source>
</evidence>
<dbReference type="InterPro" id="IPR015500">
    <property type="entry name" value="Peptidase_S8_subtilisin-rel"/>
</dbReference>
<organism evidence="6 7">
    <name type="scientific">Stieleria varia</name>
    <dbReference type="NCBI Taxonomy" id="2528005"/>
    <lineage>
        <taxon>Bacteria</taxon>
        <taxon>Pseudomonadati</taxon>
        <taxon>Planctomycetota</taxon>
        <taxon>Planctomycetia</taxon>
        <taxon>Pirellulales</taxon>
        <taxon>Pirellulaceae</taxon>
        <taxon>Stieleria</taxon>
    </lineage>
</organism>
<dbReference type="SUPFAM" id="SSF52743">
    <property type="entry name" value="Subtilisin-like"/>
    <property type="match status" value="1"/>
</dbReference>
<feature type="compositionally biased region" description="Basic and acidic residues" evidence="4">
    <location>
        <begin position="24"/>
        <end position="39"/>
    </location>
</feature>
<feature type="region of interest" description="Disordered" evidence="4">
    <location>
        <begin position="18"/>
        <end position="39"/>
    </location>
</feature>
<dbReference type="PROSITE" id="PS00136">
    <property type="entry name" value="SUBTILASE_ASP"/>
    <property type="match status" value="1"/>
</dbReference>
<dbReference type="RefSeq" id="WP_146522949.1">
    <property type="nucleotide sequence ID" value="NZ_CP151726.1"/>
</dbReference>
<keyword evidence="7" id="KW-1185">Reference proteome</keyword>
<reference evidence="6 7" key="1">
    <citation type="submission" date="2019-02" db="EMBL/GenBank/DDBJ databases">
        <title>Deep-cultivation of Planctomycetes and their phenomic and genomic characterization uncovers novel biology.</title>
        <authorList>
            <person name="Wiegand S."/>
            <person name="Jogler M."/>
            <person name="Boedeker C."/>
            <person name="Pinto D."/>
            <person name="Vollmers J."/>
            <person name="Rivas-Marin E."/>
            <person name="Kohn T."/>
            <person name="Peeters S.H."/>
            <person name="Heuer A."/>
            <person name="Rast P."/>
            <person name="Oberbeckmann S."/>
            <person name="Bunk B."/>
            <person name="Jeske O."/>
            <person name="Meyerdierks A."/>
            <person name="Storesund J.E."/>
            <person name="Kallscheuer N."/>
            <person name="Luecker S."/>
            <person name="Lage O.M."/>
            <person name="Pohl T."/>
            <person name="Merkel B.J."/>
            <person name="Hornburger P."/>
            <person name="Mueller R.-W."/>
            <person name="Bruemmer F."/>
            <person name="Labrenz M."/>
            <person name="Spormann A.M."/>
            <person name="Op Den Camp H."/>
            <person name="Overmann J."/>
            <person name="Amann R."/>
            <person name="Jetten M.S.M."/>
            <person name="Mascher T."/>
            <person name="Medema M.H."/>
            <person name="Devos D.P."/>
            <person name="Kaster A.-K."/>
            <person name="Ovreas L."/>
            <person name="Rohde M."/>
            <person name="Galperin M.Y."/>
            <person name="Jogler C."/>
        </authorList>
    </citation>
    <scope>NUCLEOTIDE SEQUENCE [LARGE SCALE GENOMIC DNA]</scope>
    <source>
        <strain evidence="6 7">Pla52n</strain>
    </source>
</reference>
<dbReference type="GO" id="GO:0004252">
    <property type="term" value="F:serine-type endopeptidase activity"/>
    <property type="evidence" value="ECO:0007669"/>
    <property type="project" value="InterPro"/>
</dbReference>
<name>A0A5C6A0J4_9BACT</name>
<gene>
    <name evidence="6" type="ORF">Pla52n_60120</name>
</gene>
<accession>A0A5C6A0J4</accession>
<dbReference type="OrthoDB" id="9759014at2"/>
<dbReference type="InterPro" id="IPR000209">
    <property type="entry name" value="Peptidase_S8/S53_dom"/>
</dbReference>
<evidence type="ECO:0000313" key="7">
    <source>
        <dbReference type="Proteomes" id="UP000320176"/>
    </source>
</evidence>
<dbReference type="Proteomes" id="UP000320176">
    <property type="component" value="Unassembled WGS sequence"/>
</dbReference>